<dbReference type="Pfam" id="PF22939">
    <property type="entry name" value="WHD_GPIID"/>
    <property type="match status" value="1"/>
</dbReference>
<keyword evidence="1" id="KW-0677">Repeat</keyword>
<dbReference type="GO" id="GO:0003824">
    <property type="term" value="F:catalytic activity"/>
    <property type="evidence" value="ECO:0007669"/>
    <property type="project" value="InterPro"/>
</dbReference>
<organism evidence="6 7">
    <name type="scientific">Coleophoma cylindrospora</name>
    <dbReference type="NCBI Taxonomy" id="1849047"/>
    <lineage>
        <taxon>Eukaryota</taxon>
        <taxon>Fungi</taxon>
        <taxon>Dikarya</taxon>
        <taxon>Ascomycota</taxon>
        <taxon>Pezizomycotina</taxon>
        <taxon>Leotiomycetes</taxon>
        <taxon>Helotiales</taxon>
        <taxon>Dermateaceae</taxon>
        <taxon>Coleophoma</taxon>
    </lineage>
</organism>
<reference evidence="6 7" key="1">
    <citation type="journal article" date="2018" name="IMA Fungus">
        <title>IMA Genome-F 9: Draft genome sequence of Annulohypoxylon stygium, Aspergillus mulundensis, Berkeleyomyces basicola (syn. Thielaviopsis basicola), Ceratocystis smalleyi, two Cercospora beticola strains, Coleophoma cylindrospora, Fusarium fracticaudum, Phialophora cf. hyalina, and Morchella septimelata.</title>
        <authorList>
            <person name="Wingfield B.D."/>
            <person name="Bills G.F."/>
            <person name="Dong Y."/>
            <person name="Huang W."/>
            <person name="Nel W.J."/>
            <person name="Swalarsk-Parry B.S."/>
            <person name="Vaghefi N."/>
            <person name="Wilken P.M."/>
            <person name="An Z."/>
            <person name="de Beer Z.W."/>
            <person name="De Vos L."/>
            <person name="Chen L."/>
            <person name="Duong T.A."/>
            <person name="Gao Y."/>
            <person name="Hammerbacher A."/>
            <person name="Kikkert J.R."/>
            <person name="Li Y."/>
            <person name="Li H."/>
            <person name="Li K."/>
            <person name="Li Q."/>
            <person name="Liu X."/>
            <person name="Ma X."/>
            <person name="Naidoo K."/>
            <person name="Pethybridge S.J."/>
            <person name="Sun J."/>
            <person name="Steenkamp E.T."/>
            <person name="van der Nest M.A."/>
            <person name="van Wyk S."/>
            <person name="Wingfield M.J."/>
            <person name="Xiong C."/>
            <person name="Yue Q."/>
            <person name="Zhang X."/>
        </authorList>
    </citation>
    <scope>NUCLEOTIDE SEQUENCE [LARGE SCALE GENOMIC DNA]</scope>
    <source>
        <strain evidence="6 7">BP6252</strain>
    </source>
</reference>
<comment type="caution">
    <text evidence="6">The sequence shown here is derived from an EMBL/GenBank/DDBJ whole genome shotgun (WGS) entry which is preliminary data.</text>
</comment>
<evidence type="ECO:0000256" key="1">
    <source>
        <dbReference type="ARBA" id="ARBA00022737"/>
    </source>
</evidence>
<feature type="domain" description="Nucleoside phosphorylase" evidence="2">
    <location>
        <begin position="227"/>
        <end position="312"/>
    </location>
</feature>
<dbReference type="Pfam" id="PF01048">
    <property type="entry name" value="PNP_UDP_1"/>
    <property type="match status" value="1"/>
</dbReference>
<feature type="domain" description="Nephrocystin 3-like N-terminal" evidence="5">
    <location>
        <begin position="386"/>
        <end position="552"/>
    </location>
</feature>
<dbReference type="PANTHER" id="PTHR46082:SF11">
    <property type="entry name" value="AAA+ ATPASE DOMAIN-CONTAINING PROTEIN-RELATED"/>
    <property type="match status" value="1"/>
</dbReference>
<dbReference type="EMBL" id="PDLM01000017">
    <property type="protein sequence ID" value="RDW58766.1"/>
    <property type="molecule type" value="Genomic_DNA"/>
</dbReference>
<dbReference type="Proteomes" id="UP000256645">
    <property type="component" value="Unassembled WGS sequence"/>
</dbReference>
<dbReference type="InterPro" id="IPR056884">
    <property type="entry name" value="NPHP3-like_N"/>
</dbReference>
<evidence type="ECO:0000313" key="7">
    <source>
        <dbReference type="Proteomes" id="UP000256645"/>
    </source>
</evidence>
<evidence type="ECO:0000259" key="4">
    <source>
        <dbReference type="Pfam" id="PF23239"/>
    </source>
</evidence>
<dbReference type="PANTHER" id="PTHR46082">
    <property type="entry name" value="ATP/GTP-BINDING PROTEIN-RELATED"/>
    <property type="match status" value="1"/>
</dbReference>
<dbReference type="InterPro" id="IPR027417">
    <property type="entry name" value="P-loop_NTPase"/>
</dbReference>
<dbReference type="InterPro" id="IPR055497">
    <property type="entry name" value="DUF7069"/>
</dbReference>
<gene>
    <name evidence="6" type="ORF">BP6252_13242</name>
</gene>
<evidence type="ECO:0000259" key="2">
    <source>
        <dbReference type="Pfam" id="PF01048"/>
    </source>
</evidence>
<evidence type="ECO:0000313" key="6">
    <source>
        <dbReference type="EMBL" id="RDW58766.1"/>
    </source>
</evidence>
<dbReference type="InterPro" id="IPR000845">
    <property type="entry name" value="Nucleoside_phosphorylase_d"/>
</dbReference>
<dbReference type="CDD" id="cd09008">
    <property type="entry name" value="MTAN"/>
    <property type="match status" value="1"/>
</dbReference>
<dbReference type="Pfam" id="PF23239">
    <property type="entry name" value="DUF7069"/>
    <property type="match status" value="1"/>
</dbReference>
<name>A0A3D8QAB2_9HELO</name>
<dbReference type="InterPro" id="IPR054471">
    <property type="entry name" value="GPIID_WHD"/>
</dbReference>
<dbReference type="Pfam" id="PF24883">
    <property type="entry name" value="NPHP3_N"/>
    <property type="match status" value="1"/>
</dbReference>
<proteinExistence type="predicted"/>
<dbReference type="Gene3D" id="3.40.50.300">
    <property type="entry name" value="P-loop containing nucleotide triphosphate hydrolases"/>
    <property type="match status" value="1"/>
</dbReference>
<dbReference type="OrthoDB" id="20872at2759"/>
<dbReference type="STRING" id="1849047.A0A3D8QAB2"/>
<accession>A0A3D8QAB2</accession>
<feature type="domain" description="DUF7069" evidence="4">
    <location>
        <begin position="583"/>
        <end position="638"/>
    </location>
</feature>
<dbReference type="AlphaFoldDB" id="A0A3D8QAB2"/>
<dbReference type="InterPro" id="IPR035994">
    <property type="entry name" value="Nucleoside_phosphorylase_sf"/>
</dbReference>
<evidence type="ECO:0000259" key="3">
    <source>
        <dbReference type="Pfam" id="PF22939"/>
    </source>
</evidence>
<sequence>MDSGREKEYTSEDYQIGLICALESEMAAVIAMLDEEHEMLDSQDRNDNNSYAFGRIHKHNVVIACLPAGIYGTTSAAIVAKDMLRTFNSLKFGLMVGIGGGIPGKIDIRLGDVVVSNPTNTSGGVIQHDGGKLKDGEEDIELKGSLNTPPTVLLSALTQLKAQRIRKPSLVPMYLKDMIKNNPMMEENGYSFPGIEHDQLFHSKYSHKTDKDDCGQCDKTQVLTRQPRKSVEPRIHYGIIASGNQVIKDAKRRDKLASKLGALCVEMEAAGLMNNFPCIVIRGICDYADSHKNNEWQPYAASTAAAFAKELLSFVSPGMVRNEGAFRGTVEELKKIESEQLDEQKQHFRQQKLQYDSEKHRKCHIALKPTSSYESQKNINPLKSPGTCQWAFEHPKFKQWDHNKKNDLLWISADPGCGKSVLSRSFVDKQLETNDTICYFFFKDNDDQDRLSIGLCAILHQIFSRQRQLIQYAMGTWENHEKTIQQETAELWRILLSASTHSDSNIICVFDALDECRIDDQKLFISYLSAFYKMSCSTASKGQHLKILVTSRPYADIELGFKDIPPTLPAIRLSGEKENDAIRQEISLVLLERIQKLGQDYNLASNTINKLQAKVLAMEHRTYLWLHLALEGINQIYKHSLQPDKDSEALELLPSNVEDAYEKILQRVQTQDHEKVRLIFQIIVGSKRPMTVTELALAFTIATQPNINQCKDLKIDENRFEKIIPQLCGLFVFINHSTVHLIHQTAKEFLQKPNRVAIDKSNSWIGHENFKVCDTLLASICTRYLLFDDLVSTIMPKKRKRDGTANTKTSHELLGYTAAHWPEHFRESNSNDKLVRDASLLYKTNQNYFHLWFDIFWDVNMRGLSPQRRWDVDPPQIARISVAAYNGHTAILRSLNNKEILGPTCTAPD</sequence>
<keyword evidence="7" id="KW-1185">Reference proteome</keyword>
<dbReference type="Gene3D" id="3.40.50.1580">
    <property type="entry name" value="Nucleoside phosphorylase domain"/>
    <property type="match status" value="1"/>
</dbReference>
<evidence type="ECO:0000259" key="5">
    <source>
        <dbReference type="Pfam" id="PF24883"/>
    </source>
</evidence>
<dbReference type="InterPro" id="IPR053137">
    <property type="entry name" value="NLR-like"/>
</dbReference>
<dbReference type="SUPFAM" id="SSF52540">
    <property type="entry name" value="P-loop containing nucleoside triphosphate hydrolases"/>
    <property type="match status" value="1"/>
</dbReference>
<dbReference type="SUPFAM" id="SSF53167">
    <property type="entry name" value="Purine and uridine phosphorylases"/>
    <property type="match status" value="1"/>
</dbReference>
<dbReference type="GO" id="GO:0009116">
    <property type="term" value="P:nucleoside metabolic process"/>
    <property type="evidence" value="ECO:0007669"/>
    <property type="project" value="InterPro"/>
</dbReference>
<protein>
    <submittedName>
        <fullName evidence="6">Uncharacterized protein</fullName>
    </submittedName>
</protein>
<feature type="domain" description="GPI inositol-deacylase winged helix" evidence="3">
    <location>
        <begin position="671"/>
        <end position="754"/>
    </location>
</feature>